<evidence type="ECO:0000313" key="1">
    <source>
        <dbReference type="EMBL" id="EKD29374.1"/>
    </source>
</evidence>
<accession>K1YVS2</accession>
<dbReference type="AlphaFoldDB" id="K1YVS2"/>
<feature type="non-terminal residue" evidence="1">
    <location>
        <position position="1"/>
    </location>
</feature>
<comment type="caution">
    <text evidence="1">The sequence shown here is derived from an EMBL/GenBank/DDBJ whole genome shotgun (WGS) entry which is preliminary data.</text>
</comment>
<dbReference type="Gene3D" id="2.60.40.3710">
    <property type="match status" value="1"/>
</dbReference>
<gene>
    <name evidence="1" type="ORF">ACD_78C00433G0001</name>
</gene>
<name>K1YVS2_9BACT</name>
<sequence>LWEDQIFTIEAIAGAQATKVLPAGKLDNLGQNIIVLFNIPVVPMTNLDERDTLPCPLSITPKIDGKCSWTAGNILEFVPSKPLEGATKYHLTVANIPGLLYTLASTLEETIITPTLEVKISSDPFDPKTGILLTTTAPVTAEELTKNFELMSAGKKIEADIHPEVDGNKTESETRFVITAKSPTFLYATRYSLTIKKGLKPKYGTEPLAADFMVTAPSQDFLTYSEVVRKIYDASGALSDTRTYDDPLQYKYIPTRGVYFRETFAEELSLDKNLFTLRTKAGKVVDFDLAYVKQTKWDDKGNNIWEEDNKHMIDVQPKGVLDYATEYNLIINKKANPAIPADIVKVYTTAPKFQILGQKFMNNTETCIYVNTKMNSSNEMYALDYDKIKTVPASTIHDLTLDEKTDYTTNTKTYRCEQKKWQSAYILGTRLEPLKDYTIVLPKNIENIYGDTLDKDTSFAIKTGKIDPKDTYLYSSLTRDTQVIPDTLPLVLNLMSINTDQANIEVCEMDVTGYMHYLRVGSDKNYTPACTRNVAKTVILKNRYWNLTPNKIDVIQDMLGGNTQSPFIFVRGSTGKFNQGSDGYRDDQREFAHMFIRSNLALTLENATNTKILFAPSFDGKTLPNDLIFEAYANKNGTPELELFTPKITWNAVKKYYELQDKENKLALLVAHNDRFFGVLNTSADLVSNYDFKYISGQESSTKDYLYMYSDRPLYKAGDMVFFKGLLRQYNYNGYRISPTKTGKLK</sequence>
<protein>
    <submittedName>
        <fullName evidence="1">Uncharacterized protein</fullName>
    </submittedName>
</protein>
<proteinExistence type="predicted"/>
<organism evidence="1">
    <name type="scientific">uncultured bacterium</name>
    <name type="common">gcode 4</name>
    <dbReference type="NCBI Taxonomy" id="1234023"/>
    <lineage>
        <taxon>Bacteria</taxon>
        <taxon>environmental samples</taxon>
    </lineage>
</organism>
<dbReference type="EMBL" id="AMFJ01034433">
    <property type="protein sequence ID" value="EKD29374.1"/>
    <property type="molecule type" value="Genomic_DNA"/>
</dbReference>
<reference evidence="1" key="1">
    <citation type="journal article" date="2012" name="Science">
        <title>Fermentation, hydrogen, and sulfur metabolism in multiple uncultivated bacterial phyla.</title>
        <authorList>
            <person name="Wrighton K.C."/>
            <person name="Thomas B.C."/>
            <person name="Sharon I."/>
            <person name="Miller C.S."/>
            <person name="Castelle C.J."/>
            <person name="VerBerkmoes N.C."/>
            <person name="Wilkins M.J."/>
            <person name="Hettich R.L."/>
            <person name="Lipton M.S."/>
            <person name="Williams K.H."/>
            <person name="Long P.E."/>
            <person name="Banfield J.F."/>
        </authorList>
    </citation>
    <scope>NUCLEOTIDE SEQUENCE [LARGE SCALE GENOMIC DNA]</scope>
</reference>
<feature type="non-terminal residue" evidence="1">
    <location>
        <position position="746"/>
    </location>
</feature>